<evidence type="ECO:0000313" key="1">
    <source>
        <dbReference type="EMBL" id="ETP27883.1"/>
    </source>
</evidence>
<evidence type="ECO:0000313" key="2">
    <source>
        <dbReference type="Proteomes" id="UP000018948"/>
    </source>
</evidence>
<protein>
    <submittedName>
        <fullName evidence="1">Uncharacterized protein</fullName>
    </submittedName>
</protein>
<organism evidence="1 2">
    <name type="scientific">Phytophthora nicotianae P10297</name>
    <dbReference type="NCBI Taxonomy" id="1317064"/>
    <lineage>
        <taxon>Eukaryota</taxon>
        <taxon>Sar</taxon>
        <taxon>Stramenopiles</taxon>
        <taxon>Oomycota</taxon>
        <taxon>Peronosporomycetes</taxon>
        <taxon>Peronosporales</taxon>
        <taxon>Peronosporaceae</taxon>
        <taxon>Phytophthora</taxon>
    </lineage>
</organism>
<reference evidence="1 2" key="1">
    <citation type="submission" date="2013-11" db="EMBL/GenBank/DDBJ databases">
        <title>The Genome Sequence of Phytophthora parasitica P10297.</title>
        <authorList>
            <consortium name="The Broad Institute Genomics Platform"/>
            <person name="Russ C."/>
            <person name="Tyler B."/>
            <person name="Panabieres F."/>
            <person name="Shan W."/>
            <person name="Tripathy S."/>
            <person name="Grunwald N."/>
            <person name="Machado M."/>
            <person name="Johnson C.S."/>
            <person name="Walker B."/>
            <person name="Young S.K."/>
            <person name="Zeng Q."/>
            <person name="Gargeya S."/>
            <person name="Fitzgerald M."/>
            <person name="Haas B."/>
            <person name="Abouelleil A."/>
            <person name="Allen A.W."/>
            <person name="Alvarado L."/>
            <person name="Arachchi H.M."/>
            <person name="Berlin A.M."/>
            <person name="Chapman S.B."/>
            <person name="Gainer-Dewar J."/>
            <person name="Goldberg J."/>
            <person name="Griggs A."/>
            <person name="Gujja S."/>
            <person name="Hansen M."/>
            <person name="Howarth C."/>
            <person name="Imamovic A."/>
            <person name="Ireland A."/>
            <person name="Larimer J."/>
            <person name="McCowan C."/>
            <person name="Murphy C."/>
            <person name="Pearson M."/>
            <person name="Poon T.W."/>
            <person name="Priest M."/>
            <person name="Roberts A."/>
            <person name="Saif S."/>
            <person name="Shea T."/>
            <person name="Sisk P."/>
            <person name="Sykes S."/>
            <person name="Wortman J."/>
            <person name="Nusbaum C."/>
            <person name="Birren B."/>
        </authorList>
    </citation>
    <scope>NUCLEOTIDE SEQUENCE [LARGE SCALE GENOMIC DNA]</scope>
    <source>
        <strain evidence="1 2">P10297</strain>
    </source>
</reference>
<dbReference type="EMBL" id="ANIY01005347">
    <property type="protein sequence ID" value="ETP27883.1"/>
    <property type="molecule type" value="Genomic_DNA"/>
</dbReference>
<name>W2XZR8_PHYNI</name>
<dbReference type="AlphaFoldDB" id="W2XZR8"/>
<proteinExistence type="predicted"/>
<gene>
    <name evidence="1" type="ORF">F442_22833</name>
</gene>
<sequence>MQGRFVADVVCHRAKKEGRASGVICILSAEGLGSRLVPCLRSVERKHFALHERPQQQACKDTAVQLKRKRTNHLAMEAFALLPTWKLQGCMYNWQLVLFQGEVALIVFHFDVALSVFDASVRKLLEAPPLQG</sequence>
<comment type="caution">
    <text evidence="1">The sequence shown here is derived from an EMBL/GenBank/DDBJ whole genome shotgun (WGS) entry which is preliminary data.</text>
</comment>
<accession>W2XZR8</accession>
<dbReference type="Proteomes" id="UP000018948">
    <property type="component" value="Unassembled WGS sequence"/>
</dbReference>